<dbReference type="Pfam" id="PF01531">
    <property type="entry name" value="Glyco_transf_11"/>
    <property type="match status" value="1"/>
</dbReference>
<gene>
    <name evidence="3" type="ORF">GpartN1_g6419.t1</name>
</gene>
<dbReference type="PANTHER" id="PTHR11927:SF9">
    <property type="entry name" value="L-FUCOSYLTRANSFERASE"/>
    <property type="match status" value="1"/>
</dbReference>
<reference evidence="3" key="2">
    <citation type="submission" date="2022-01" db="EMBL/GenBank/DDBJ databases">
        <authorList>
            <person name="Hirooka S."/>
            <person name="Miyagishima S.Y."/>
        </authorList>
    </citation>
    <scope>NUCLEOTIDE SEQUENCE</scope>
    <source>
        <strain evidence="3">NBRC 102759</strain>
    </source>
</reference>
<protein>
    <submittedName>
        <fullName evidence="3">Uncharacterized protein</fullName>
    </submittedName>
</protein>
<keyword evidence="1" id="KW-0328">Glycosyltransferase</keyword>
<evidence type="ECO:0000256" key="2">
    <source>
        <dbReference type="ARBA" id="ARBA00022679"/>
    </source>
</evidence>
<dbReference type="PANTHER" id="PTHR11927">
    <property type="entry name" value="GALACTOSIDE 2-L-FUCOSYLTRANSFERASE"/>
    <property type="match status" value="1"/>
</dbReference>
<dbReference type="GO" id="GO:0005975">
    <property type="term" value="P:carbohydrate metabolic process"/>
    <property type="evidence" value="ECO:0007669"/>
    <property type="project" value="InterPro"/>
</dbReference>
<reference evidence="3" key="1">
    <citation type="journal article" date="2022" name="Proc. Natl. Acad. Sci. U.S.A.">
        <title>Life cycle and functional genomics of the unicellular red alga Galdieria for elucidating algal and plant evolution and industrial use.</title>
        <authorList>
            <person name="Hirooka S."/>
            <person name="Itabashi T."/>
            <person name="Ichinose T.M."/>
            <person name="Onuma R."/>
            <person name="Fujiwara T."/>
            <person name="Yamashita S."/>
            <person name="Jong L.W."/>
            <person name="Tomita R."/>
            <person name="Iwane A.H."/>
            <person name="Miyagishima S.Y."/>
        </authorList>
    </citation>
    <scope>NUCLEOTIDE SEQUENCE</scope>
    <source>
        <strain evidence="3">NBRC 102759</strain>
    </source>
</reference>
<comment type="caution">
    <text evidence="3">The sequence shown here is derived from an EMBL/GenBank/DDBJ whole genome shotgun (WGS) entry which is preliminary data.</text>
</comment>
<dbReference type="AlphaFoldDB" id="A0A9C7Q192"/>
<evidence type="ECO:0000256" key="1">
    <source>
        <dbReference type="ARBA" id="ARBA00022676"/>
    </source>
</evidence>
<keyword evidence="4" id="KW-1185">Reference proteome</keyword>
<evidence type="ECO:0000313" key="4">
    <source>
        <dbReference type="Proteomes" id="UP001061958"/>
    </source>
</evidence>
<proteinExistence type="predicted"/>
<dbReference type="Proteomes" id="UP001061958">
    <property type="component" value="Unassembled WGS sequence"/>
</dbReference>
<sequence length="563" mass="66157">MLQPLVYGRKEQHWTTPRQQQVQTTLLKDEGQDSVKKVPSSFVTLKGIYFQCCHYVTQFLGYSLFACDKFEKLSQSAKEYCQKAGSELYGKSSPDWKPEFSQRASPTRTDSGFCYYRLRNDKSLRPLVAPTASNANISRCFKGNIEDSDHSSSFPERQNVQYNKKTEISFERILELGSFRFVNNTETYSEEHPYNGPPLLTMSCLGELGRFGNQLFQYMFLRCCAFVHQTSVQVPSWIGESLFDLKDDGISVKLPLAVESSRMKANSIFTDKLIEYIKSTSTDKQFIEIEPDVLEGDSMKKLVNVDIWGWFQWHTKYYRPFRSYIYSLFRVKPDLKEYLDVEINKKLCPLDGSVTLVGIHIRLGDYKDIAGSSFAYCAPVSWYIEWLEYIWPQLENPVLFVASDEIDQVEKYFWEYQPKTCYSLGIHMPKTYASVEADFFPDWYILTMCDVLAISNSTFSFTSCLLNQKKEPRFYRAHFLYRIIEMDPWNTNPIIHKELSFSFWKRTWDTLLLLYRQQGTVALLRNLFWGIPLYRIRSLLIDVVLGLRRLYWNSFLRKWFYSK</sequence>
<evidence type="ECO:0000313" key="3">
    <source>
        <dbReference type="EMBL" id="GJQ14628.1"/>
    </source>
</evidence>
<dbReference type="GO" id="GO:0008107">
    <property type="term" value="F:galactoside 2-alpha-L-fucosyltransferase activity"/>
    <property type="evidence" value="ECO:0007669"/>
    <property type="project" value="InterPro"/>
</dbReference>
<dbReference type="EMBL" id="BQMJ01000057">
    <property type="protein sequence ID" value="GJQ14628.1"/>
    <property type="molecule type" value="Genomic_DNA"/>
</dbReference>
<keyword evidence="2" id="KW-0808">Transferase</keyword>
<dbReference type="Gene3D" id="3.40.50.11350">
    <property type="match status" value="1"/>
</dbReference>
<dbReference type="OrthoDB" id="3226at2759"/>
<accession>A0A9C7Q192</accession>
<organism evidence="3 4">
    <name type="scientific">Galdieria partita</name>
    <dbReference type="NCBI Taxonomy" id="83374"/>
    <lineage>
        <taxon>Eukaryota</taxon>
        <taxon>Rhodophyta</taxon>
        <taxon>Bangiophyceae</taxon>
        <taxon>Galdieriales</taxon>
        <taxon>Galdieriaceae</taxon>
        <taxon>Galdieria</taxon>
    </lineage>
</organism>
<name>A0A9C7Q192_9RHOD</name>
<dbReference type="InterPro" id="IPR002516">
    <property type="entry name" value="Glyco_trans_11"/>
</dbReference>
<dbReference type="CDD" id="cd11301">
    <property type="entry name" value="Fut1_Fut2_like"/>
    <property type="match status" value="1"/>
</dbReference>
<dbReference type="GO" id="GO:0016020">
    <property type="term" value="C:membrane"/>
    <property type="evidence" value="ECO:0007669"/>
    <property type="project" value="InterPro"/>
</dbReference>